<gene>
    <name evidence="1" type="ORF">CWD84_19330</name>
</gene>
<dbReference type="Gene3D" id="1.10.3480.10">
    <property type="entry name" value="TorD-like"/>
    <property type="match status" value="1"/>
</dbReference>
<evidence type="ECO:0000313" key="1">
    <source>
        <dbReference type="EMBL" id="AUJ78804.1"/>
    </source>
</evidence>
<dbReference type="Proteomes" id="UP000234366">
    <property type="component" value="Chromosome"/>
</dbReference>
<dbReference type="AlphaFoldDB" id="A0AAI8HRG9"/>
<accession>A0AAI8HRG9</accession>
<dbReference type="InterPro" id="IPR036411">
    <property type="entry name" value="TorD-like_sf"/>
</dbReference>
<proteinExistence type="predicted"/>
<keyword evidence="2" id="KW-1185">Reference proteome</keyword>
<organism evidence="1 2">
    <name type="scientific">Bacillus siamensis</name>
    <dbReference type="NCBI Taxonomy" id="659243"/>
    <lineage>
        <taxon>Bacteria</taxon>
        <taxon>Bacillati</taxon>
        <taxon>Bacillota</taxon>
        <taxon>Bacilli</taxon>
        <taxon>Bacillales</taxon>
        <taxon>Bacillaceae</taxon>
        <taxon>Bacillus</taxon>
        <taxon>Bacillus amyloliquefaciens group</taxon>
    </lineage>
</organism>
<dbReference type="KEGG" id="bsia:CWD84_19330"/>
<sequence>MKVRKLISIPIKSLAGIQKAYEDYTQLFIGPNSLHAPLWGSVYLDRKHSLFKEQTLQYT</sequence>
<dbReference type="RefSeq" id="WP_082761623.1">
    <property type="nucleotide sequence ID" value="NZ_CP025001.1"/>
</dbReference>
<dbReference type="InterPro" id="IPR020945">
    <property type="entry name" value="DMSO/NO3_reduct_chaperone"/>
</dbReference>
<dbReference type="Pfam" id="PF02613">
    <property type="entry name" value="Nitrate_red_del"/>
    <property type="match status" value="1"/>
</dbReference>
<dbReference type="EMBL" id="CP025001">
    <property type="protein sequence ID" value="AUJ78804.1"/>
    <property type="molecule type" value="Genomic_DNA"/>
</dbReference>
<evidence type="ECO:0000313" key="2">
    <source>
        <dbReference type="Proteomes" id="UP000234366"/>
    </source>
</evidence>
<name>A0AAI8HRG9_9BACI</name>
<dbReference type="SUPFAM" id="SSF89155">
    <property type="entry name" value="TorD-like"/>
    <property type="match status" value="1"/>
</dbReference>
<protein>
    <submittedName>
        <fullName evidence="1">Uncharacterized protein</fullName>
    </submittedName>
</protein>
<reference evidence="1 2" key="1">
    <citation type="submission" date="2017-11" db="EMBL/GenBank/DDBJ databases">
        <title>Genome sequence and genome mining of multiple bioactive secondary metabolites from a deep sea-derived Bacillus siamensis SCSIO 05746.</title>
        <authorList>
            <person name="Pan H.-Q."/>
            <person name="Ju J.-H."/>
        </authorList>
    </citation>
    <scope>NUCLEOTIDE SEQUENCE [LARGE SCALE GENOMIC DNA]</scope>
    <source>
        <strain evidence="1 2">SCSIO 05746</strain>
    </source>
</reference>